<dbReference type="Proteomes" id="UP001054837">
    <property type="component" value="Unassembled WGS sequence"/>
</dbReference>
<gene>
    <name evidence="1" type="primary">X975_22733</name>
    <name evidence="1" type="ORF">CDAR_484721</name>
</gene>
<dbReference type="AlphaFoldDB" id="A0AAV4WY69"/>
<dbReference type="EMBL" id="BPLQ01015238">
    <property type="protein sequence ID" value="GIY86730.1"/>
    <property type="molecule type" value="Genomic_DNA"/>
</dbReference>
<reference evidence="1 2" key="1">
    <citation type="submission" date="2021-06" db="EMBL/GenBank/DDBJ databases">
        <title>Caerostris darwini draft genome.</title>
        <authorList>
            <person name="Kono N."/>
            <person name="Arakawa K."/>
        </authorList>
    </citation>
    <scope>NUCLEOTIDE SEQUENCE [LARGE SCALE GENOMIC DNA]</scope>
</reference>
<proteinExistence type="predicted"/>
<sequence length="100" mass="12085">MTEKTEQAETAVKLKAEQAKLETKLRHERTNLRRLFTVSANVCDEIHRKVDIEKDIHIQYNKIIEKAERSFKVHEEIKDLIDFTDEEYDTTESYRDRFRK</sequence>
<protein>
    <submittedName>
        <fullName evidence="1">Transposable element Tc1 transposase</fullName>
    </submittedName>
</protein>
<organism evidence="1 2">
    <name type="scientific">Caerostris darwini</name>
    <dbReference type="NCBI Taxonomy" id="1538125"/>
    <lineage>
        <taxon>Eukaryota</taxon>
        <taxon>Metazoa</taxon>
        <taxon>Ecdysozoa</taxon>
        <taxon>Arthropoda</taxon>
        <taxon>Chelicerata</taxon>
        <taxon>Arachnida</taxon>
        <taxon>Araneae</taxon>
        <taxon>Araneomorphae</taxon>
        <taxon>Entelegynae</taxon>
        <taxon>Araneoidea</taxon>
        <taxon>Araneidae</taxon>
        <taxon>Caerostris</taxon>
    </lineage>
</organism>
<evidence type="ECO:0000313" key="2">
    <source>
        <dbReference type="Proteomes" id="UP001054837"/>
    </source>
</evidence>
<name>A0AAV4WY69_9ARAC</name>
<keyword evidence="2" id="KW-1185">Reference proteome</keyword>
<evidence type="ECO:0000313" key="1">
    <source>
        <dbReference type="EMBL" id="GIY86730.1"/>
    </source>
</evidence>
<accession>A0AAV4WY69</accession>
<comment type="caution">
    <text evidence="1">The sequence shown here is derived from an EMBL/GenBank/DDBJ whole genome shotgun (WGS) entry which is preliminary data.</text>
</comment>